<evidence type="ECO:0000313" key="3">
    <source>
        <dbReference type="EMBL" id="QDU63903.1"/>
    </source>
</evidence>
<dbReference type="PANTHER" id="PTHR13420">
    <property type="entry name" value="UPF0235 PROTEIN C15ORF40"/>
    <property type="match status" value="1"/>
</dbReference>
<reference evidence="3 4" key="1">
    <citation type="submission" date="2019-02" db="EMBL/GenBank/DDBJ databases">
        <title>Deep-cultivation of Planctomycetes and their phenomic and genomic characterization uncovers novel biology.</title>
        <authorList>
            <person name="Wiegand S."/>
            <person name="Jogler M."/>
            <person name="Boedeker C."/>
            <person name="Pinto D."/>
            <person name="Vollmers J."/>
            <person name="Rivas-Marin E."/>
            <person name="Kohn T."/>
            <person name="Peeters S.H."/>
            <person name="Heuer A."/>
            <person name="Rast P."/>
            <person name="Oberbeckmann S."/>
            <person name="Bunk B."/>
            <person name="Jeske O."/>
            <person name="Meyerdierks A."/>
            <person name="Storesund J.E."/>
            <person name="Kallscheuer N."/>
            <person name="Luecker S."/>
            <person name="Lage O.M."/>
            <person name="Pohl T."/>
            <person name="Merkel B.J."/>
            <person name="Hornburger P."/>
            <person name="Mueller R.-W."/>
            <person name="Bruemmer F."/>
            <person name="Labrenz M."/>
            <person name="Spormann A.M."/>
            <person name="Op den Camp H."/>
            <person name="Overmann J."/>
            <person name="Amann R."/>
            <person name="Jetten M.S.M."/>
            <person name="Mascher T."/>
            <person name="Medema M.H."/>
            <person name="Devos D.P."/>
            <person name="Kaster A.-K."/>
            <person name="Ovreas L."/>
            <person name="Rohde M."/>
            <person name="Galperin M.Y."/>
            <person name="Jogler C."/>
        </authorList>
    </citation>
    <scope>NUCLEOTIDE SEQUENCE [LARGE SCALE GENOMIC DNA]</scope>
    <source>
        <strain evidence="3 4">Pan216</strain>
    </source>
</reference>
<proteinExistence type="inferred from homology"/>
<organism evidence="3 4">
    <name type="scientific">Kolteria novifilia</name>
    <dbReference type="NCBI Taxonomy" id="2527975"/>
    <lineage>
        <taxon>Bacteria</taxon>
        <taxon>Pseudomonadati</taxon>
        <taxon>Planctomycetota</taxon>
        <taxon>Planctomycetia</taxon>
        <taxon>Kolteriales</taxon>
        <taxon>Kolteriaceae</taxon>
        <taxon>Kolteria</taxon>
    </lineage>
</organism>
<gene>
    <name evidence="3" type="ORF">Pan216_47840</name>
</gene>
<dbReference type="InterPro" id="IPR036591">
    <property type="entry name" value="YggU-like_sf"/>
</dbReference>
<dbReference type="Gene3D" id="3.30.1200.10">
    <property type="entry name" value="YggU-like"/>
    <property type="match status" value="1"/>
</dbReference>
<dbReference type="Proteomes" id="UP000317093">
    <property type="component" value="Chromosome"/>
</dbReference>
<evidence type="ECO:0000256" key="2">
    <source>
        <dbReference type="HAMAP-Rule" id="MF_00634"/>
    </source>
</evidence>
<dbReference type="Pfam" id="PF02594">
    <property type="entry name" value="DUF167"/>
    <property type="match status" value="1"/>
</dbReference>
<evidence type="ECO:0000313" key="4">
    <source>
        <dbReference type="Proteomes" id="UP000317093"/>
    </source>
</evidence>
<dbReference type="InterPro" id="IPR003746">
    <property type="entry name" value="DUF167"/>
</dbReference>
<dbReference type="HAMAP" id="MF_00634">
    <property type="entry name" value="UPF0235"/>
    <property type="match status" value="1"/>
</dbReference>
<comment type="similarity">
    <text evidence="1 2">Belongs to the UPF0235 family.</text>
</comment>
<name>A0A518BAG4_9BACT</name>
<dbReference type="OrthoDB" id="290224at2"/>
<accession>A0A518BAG4</accession>
<dbReference type="GO" id="GO:0005737">
    <property type="term" value="C:cytoplasm"/>
    <property type="evidence" value="ECO:0007669"/>
    <property type="project" value="TreeGrafter"/>
</dbReference>
<dbReference type="SUPFAM" id="SSF69786">
    <property type="entry name" value="YggU-like"/>
    <property type="match status" value="1"/>
</dbReference>
<sequence>MIELREQPEGIVFALKVRPGGKRNAVVGDHDGALKVTVTAAPEKGKANAAVVKLLAKELGVAKSDLTIVRGETSSTKEILVKRLERSALAARLAALMAPFGPAGA</sequence>
<dbReference type="RefSeq" id="WP_145261720.1">
    <property type="nucleotide sequence ID" value="NZ_CP036279.1"/>
</dbReference>
<dbReference type="PANTHER" id="PTHR13420:SF7">
    <property type="entry name" value="UPF0235 PROTEIN C15ORF40"/>
    <property type="match status" value="1"/>
</dbReference>
<dbReference type="SMART" id="SM01152">
    <property type="entry name" value="DUF167"/>
    <property type="match status" value="1"/>
</dbReference>
<protein>
    <recommendedName>
        <fullName evidence="2">UPF0235 protein Pan216_47840</fullName>
    </recommendedName>
</protein>
<dbReference type="EMBL" id="CP036279">
    <property type="protein sequence ID" value="QDU63903.1"/>
    <property type="molecule type" value="Genomic_DNA"/>
</dbReference>
<dbReference type="NCBIfam" id="TIGR00251">
    <property type="entry name" value="DUF167 family protein"/>
    <property type="match status" value="1"/>
</dbReference>
<keyword evidence="4" id="KW-1185">Reference proteome</keyword>
<dbReference type="KEGG" id="knv:Pan216_47840"/>
<dbReference type="AlphaFoldDB" id="A0A518BAG4"/>
<evidence type="ECO:0000256" key="1">
    <source>
        <dbReference type="ARBA" id="ARBA00010364"/>
    </source>
</evidence>